<dbReference type="InterPro" id="IPR036339">
    <property type="entry name" value="PUB-like_dom_sf"/>
</dbReference>
<feature type="compositionally biased region" description="Polar residues" evidence="1">
    <location>
        <begin position="302"/>
        <end position="321"/>
    </location>
</feature>
<dbReference type="SMART" id="SM00580">
    <property type="entry name" value="PUG"/>
    <property type="match status" value="1"/>
</dbReference>
<dbReference type="PROSITE" id="PS51397">
    <property type="entry name" value="WLM"/>
    <property type="match status" value="1"/>
</dbReference>
<organism evidence="3 4">
    <name type="scientific">Phytophthora oleae</name>
    <dbReference type="NCBI Taxonomy" id="2107226"/>
    <lineage>
        <taxon>Eukaryota</taxon>
        <taxon>Sar</taxon>
        <taxon>Stramenopiles</taxon>
        <taxon>Oomycota</taxon>
        <taxon>Peronosporomycetes</taxon>
        <taxon>Peronosporales</taxon>
        <taxon>Peronosporaceae</taxon>
        <taxon>Phytophthora</taxon>
    </lineage>
</organism>
<feature type="domain" description="WLM" evidence="2">
    <location>
        <begin position="134"/>
        <end position="308"/>
    </location>
</feature>
<dbReference type="InterPro" id="IPR018997">
    <property type="entry name" value="PUB_domain"/>
</dbReference>
<evidence type="ECO:0000259" key="2">
    <source>
        <dbReference type="PROSITE" id="PS51397"/>
    </source>
</evidence>
<protein>
    <recommendedName>
        <fullName evidence="2">WLM domain-containing protein</fullName>
    </recommendedName>
</protein>
<dbReference type="EMBL" id="JBIMZQ010000007">
    <property type="protein sequence ID" value="KAL3670206.1"/>
    <property type="molecule type" value="Genomic_DNA"/>
</dbReference>
<dbReference type="AlphaFoldDB" id="A0ABD3FUT9"/>
<dbReference type="Gene3D" id="1.20.58.2190">
    <property type="match status" value="1"/>
</dbReference>
<evidence type="ECO:0000313" key="4">
    <source>
        <dbReference type="Proteomes" id="UP001632037"/>
    </source>
</evidence>
<accession>A0ABD3FUT9</accession>
<dbReference type="Pfam" id="PF08325">
    <property type="entry name" value="WLM"/>
    <property type="match status" value="1"/>
</dbReference>
<dbReference type="Proteomes" id="UP001632037">
    <property type="component" value="Unassembled WGS sequence"/>
</dbReference>
<evidence type="ECO:0000256" key="1">
    <source>
        <dbReference type="SAM" id="MobiDB-lite"/>
    </source>
</evidence>
<sequence>MDVTVESTVKCALIMLTLVVQYKGQTFTLSFPNDPAPTVAEMQAQIELLTDVKKDAQRLFQKRRRVDCSDVSRPLSDVCDCSDNALSLLLMAGASTAQIEDMKATQSAVQEEMRIRENRRIVDISKRNRGIQARDAVSTSYRFHAIEPLKNFADADKAQEVLEKLANDRGILAVMAKHKWSVGVLAEMPPDGKVGVDPVCVLGLNQNKGQKILLRLRTDDLLGFRKFLSIKKVLFHELSHNVHSEHDNKFYQLMRQVEKECNELDWTNSGGAAVGGSGAILRGEDDSGTSASSGHRLGGGSAASSRLLNIAPPSSTSTSNAELLRAVQTPSIEHGDHPATTTATEDIEMKETKSITTEPAPLPQPATLHSSKPDLTMSEVHEQTVDEEVATLAMSARERRIHDAVSHLQAHYSGDAISKAVSLLYKIVSNIITHPADVKFRSIRKANRLFEGQVARFPECLEFLLALGFEDQLDKFVLVREDPALLWIGRSTLEVLLPMAA</sequence>
<keyword evidence="4" id="KW-1185">Reference proteome</keyword>
<dbReference type="PANTHER" id="PTHR47796">
    <property type="entry name" value="ZINC METALLOPROTEINASE-LIKE PROTEIN"/>
    <property type="match status" value="1"/>
</dbReference>
<feature type="region of interest" description="Disordered" evidence="1">
    <location>
        <begin position="277"/>
        <end position="372"/>
    </location>
</feature>
<comment type="caution">
    <text evidence="3">The sequence shown here is derived from an EMBL/GenBank/DDBJ whole genome shotgun (WGS) entry which is preliminary data.</text>
</comment>
<proteinExistence type="predicted"/>
<dbReference type="SUPFAM" id="SSF143503">
    <property type="entry name" value="PUG domain-like"/>
    <property type="match status" value="1"/>
</dbReference>
<dbReference type="Pfam" id="PF09409">
    <property type="entry name" value="PUB"/>
    <property type="match status" value="1"/>
</dbReference>
<name>A0ABD3FUT9_9STRA</name>
<dbReference type="InterPro" id="IPR013536">
    <property type="entry name" value="WLM_dom"/>
</dbReference>
<reference evidence="3 4" key="1">
    <citation type="submission" date="2024-09" db="EMBL/GenBank/DDBJ databases">
        <title>Genome sequencing and assembly of Phytophthora oleae, isolate VK10A, causative agent of rot of olive drupes.</title>
        <authorList>
            <person name="Conti Taguali S."/>
            <person name="Riolo M."/>
            <person name="La Spada F."/>
            <person name="Cacciola S.O."/>
            <person name="Dionisio G."/>
        </authorList>
    </citation>
    <scope>NUCLEOTIDE SEQUENCE [LARGE SCALE GENOMIC DNA]</scope>
    <source>
        <strain evidence="3 4">VK10A</strain>
    </source>
</reference>
<gene>
    <name evidence="3" type="ORF">V7S43_004519</name>
</gene>
<dbReference type="CDD" id="cd10463">
    <property type="entry name" value="PUB_WLM"/>
    <property type="match status" value="1"/>
</dbReference>
<dbReference type="Gene3D" id="3.10.20.90">
    <property type="entry name" value="Phosphatidylinositol 3-kinase Catalytic Subunit, Chain A, domain 1"/>
    <property type="match status" value="1"/>
</dbReference>
<dbReference type="PANTHER" id="PTHR47796:SF1">
    <property type="entry name" value="OS08G0500800 PROTEIN"/>
    <property type="match status" value="1"/>
</dbReference>
<evidence type="ECO:0000313" key="3">
    <source>
        <dbReference type="EMBL" id="KAL3670206.1"/>
    </source>
</evidence>